<dbReference type="PANTHER" id="PTHR33840:SF1">
    <property type="entry name" value="TLE1 PHOSPHOLIPASE DOMAIN-CONTAINING PROTEIN"/>
    <property type="match status" value="1"/>
</dbReference>
<reference evidence="2 3" key="2">
    <citation type="journal article" date="2012" name="PLoS Pathog.">
        <title>Diverse lifestyles and strategies of plant pathogenesis encoded in the genomes of eighteen Dothideomycetes fungi.</title>
        <authorList>
            <person name="Ohm R.A."/>
            <person name="Feau N."/>
            <person name="Henrissat B."/>
            <person name="Schoch C.L."/>
            <person name="Horwitz B.A."/>
            <person name="Barry K.W."/>
            <person name="Condon B.J."/>
            <person name="Copeland A.C."/>
            <person name="Dhillon B."/>
            <person name="Glaser F."/>
            <person name="Hesse C.N."/>
            <person name="Kosti I."/>
            <person name="LaButti K."/>
            <person name="Lindquist E.A."/>
            <person name="Lucas S."/>
            <person name="Salamov A.A."/>
            <person name="Bradshaw R.E."/>
            <person name="Ciuffetti L."/>
            <person name="Hamelin R.C."/>
            <person name="Kema G.H.J."/>
            <person name="Lawrence C."/>
            <person name="Scott J.A."/>
            <person name="Spatafora J.W."/>
            <person name="Turgeon B.G."/>
            <person name="de Wit P.J.G.M."/>
            <person name="Zhong S."/>
            <person name="Goodwin S.B."/>
            <person name="Grigoriev I.V."/>
        </authorList>
    </citation>
    <scope>NUCLEOTIDE SEQUENCE [LARGE SCALE GENOMIC DNA]</scope>
    <source>
        <strain evidence="3">NZE10 / CBS 128990</strain>
    </source>
</reference>
<dbReference type="OMA" id="HRADNEY"/>
<dbReference type="PANTHER" id="PTHR33840">
    <property type="match status" value="1"/>
</dbReference>
<dbReference type="OrthoDB" id="3057168at2759"/>
<dbReference type="AlphaFoldDB" id="N1PHB9"/>
<gene>
    <name evidence="2" type="ORF">DOTSEDRAFT_72953</name>
</gene>
<protein>
    <recommendedName>
        <fullName evidence="1">T6SS Phospholipase effector Tle1-like catalytic domain-containing protein</fullName>
    </recommendedName>
</protein>
<dbReference type="STRING" id="675120.N1PHB9"/>
<dbReference type="eggNOG" id="ENOG502SHA9">
    <property type="taxonomic scope" value="Eukaryota"/>
</dbReference>
<evidence type="ECO:0000313" key="3">
    <source>
        <dbReference type="Proteomes" id="UP000016933"/>
    </source>
</evidence>
<dbReference type="Pfam" id="PF09994">
    <property type="entry name" value="T6SS_Tle1-like_cat"/>
    <property type="match status" value="1"/>
</dbReference>
<proteinExistence type="predicted"/>
<name>N1PHB9_DOTSN</name>
<feature type="domain" description="T6SS Phospholipase effector Tle1-like catalytic" evidence="1">
    <location>
        <begin position="38"/>
        <end position="330"/>
    </location>
</feature>
<dbReference type="EMBL" id="KB446541">
    <property type="protein sequence ID" value="EME42023.1"/>
    <property type="molecule type" value="Genomic_DNA"/>
</dbReference>
<evidence type="ECO:0000313" key="2">
    <source>
        <dbReference type="EMBL" id="EME42023.1"/>
    </source>
</evidence>
<dbReference type="HOGENOM" id="CLU_005049_1_2_1"/>
<evidence type="ECO:0000259" key="1">
    <source>
        <dbReference type="Pfam" id="PF09994"/>
    </source>
</evidence>
<dbReference type="Proteomes" id="UP000016933">
    <property type="component" value="Unassembled WGS sequence"/>
</dbReference>
<reference evidence="3" key="1">
    <citation type="journal article" date="2012" name="PLoS Genet.">
        <title>The genomes of the fungal plant pathogens Cladosporium fulvum and Dothistroma septosporum reveal adaptation to different hosts and lifestyles but also signatures of common ancestry.</title>
        <authorList>
            <person name="de Wit P.J.G.M."/>
            <person name="van der Burgt A."/>
            <person name="Oekmen B."/>
            <person name="Stergiopoulos I."/>
            <person name="Abd-Elsalam K.A."/>
            <person name="Aerts A.L."/>
            <person name="Bahkali A.H."/>
            <person name="Beenen H.G."/>
            <person name="Chettri P."/>
            <person name="Cox M.P."/>
            <person name="Datema E."/>
            <person name="de Vries R.P."/>
            <person name="Dhillon B."/>
            <person name="Ganley A.R."/>
            <person name="Griffiths S.A."/>
            <person name="Guo Y."/>
            <person name="Hamelin R.C."/>
            <person name="Henrissat B."/>
            <person name="Kabir M.S."/>
            <person name="Jashni M.K."/>
            <person name="Kema G."/>
            <person name="Klaubauf S."/>
            <person name="Lapidus A."/>
            <person name="Levasseur A."/>
            <person name="Lindquist E."/>
            <person name="Mehrabi R."/>
            <person name="Ohm R.A."/>
            <person name="Owen T.J."/>
            <person name="Salamov A."/>
            <person name="Schwelm A."/>
            <person name="Schijlen E."/>
            <person name="Sun H."/>
            <person name="van den Burg H.A."/>
            <person name="van Ham R.C.H.J."/>
            <person name="Zhang S."/>
            <person name="Goodwin S.B."/>
            <person name="Grigoriev I.V."/>
            <person name="Collemare J."/>
            <person name="Bradshaw R.E."/>
        </authorList>
    </citation>
    <scope>NUCLEOTIDE SEQUENCE [LARGE SCALE GENOMIC DNA]</scope>
    <source>
        <strain evidence="3">NZE10 / CBS 128990</strain>
    </source>
</reference>
<dbReference type="InterPro" id="IPR018712">
    <property type="entry name" value="Tle1-like_cat"/>
</dbReference>
<sequence length="531" mass="59960">MTEQHGEHTAYEVATIETETLPNCSLCQRIDASGTLPKRLIVCCDGTNNSSNQGVETNPTNVARLSRAIANVGYASDGTKVPQITYYQAGIGTDPTVTSFTKAKQQGLGIGLNEKVCEAYNYLANNYGPGDEIFIFGFSRGAYTARVLASFICQFGLLTPGMMDYFDEIFEAYKHRADNEYHFRDMVWSKEFARPGELGLELGSTKRITRYDCVKKWTHLHVTVKAVGVFDTVGSVGLSGKLPQPGQDSDWHSSSLHPKIENAFHALALDEARGNFAPTLYYLYEDCITAGTNLKQCWFPGYHGDIGGHSDASSVTNSYDDLTFAWMVDQLTQSNLLNFSKHQLYYPILKRIHAGPSNEPPAKAPSSVEEAGERRIKWSDGWLVDTNDVWPYYATSFIATRRFWHVRIPGLWHDPKGREVPLPHLCETIHPSVAHRMLKKGMEYKPRGFEKEWAYEQDKKRWVRTVDGKEVAVIPEYELPDFAVKDFDGKDLWSGGLERLLAPEEVVGSEKHWYYKQRLEEEVETLKGMYG</sequence>
<accession>N1PHB9</accession>
<organism evidence="2 3">
    <name type="scientific">Dothistroma septosporum (strain NZE10 / CBS 128990)</name>
    <name type="common">Red band needle blight fungus</name>
    <name type="synonym">Mycosphaerella pini</name>
    <dbReference type="NCBI Taxonomy" id="675120"/>
    <lineage>
        <taxon>Eukaryota</taxon>
        <taxon>Fungi</taxon>
        <taxon>Dikarya</taxon>
        <taxon>Ascomycota</taxon>
        <taxon>Pezizomycotina</taxon>
        <taxon>Dothideomycetes</taxon>
        <taxon>Dothideomycetidae</taxon>
        <taxon>Mycosphaerellales</taxon>
        <taxon>Mycosphaerellaceae</taxon>
        <taxon>Dothistroma</taxon>
    </lineage>
</organism>
<keyword evidence="3" id="KW-1185">Reference proteome</keyword>